<keyword evidence="8" id="KW-1185">Reference proteome</keyword>
<dbReference type="PROSITE" id="PS50850">
    <property type="entry name" value="MFS"/>
    <property type="match status" value="1"/>
</dbReference>
<dbReference type="InterPro" id="IPR020846">
    <property type="entry name" value="MFS_dom"/>
</dbReference>
<gene>
    <name evidence="7" type="ORF">SAMN05216193_109153</name>
</gene>
<evidence type="ECO:0000256" key="2">
    <source>
        <dbReference type="ARBA" id="ARBA00022989"/>
    </source>
</evidence>
<dbReference type="InterPro" id="IPR011701">
    <property type="entry name" value="MFS"/>
</dbReference>
<protein>
    <submittedName>
        <fullName evidence="7">Predicted arabinose efflux permease, MFS family</fullName>
    </submittedName>
</protein>
<dbReference type="Pfam" id="PF07690">
    <property type="entry name" value="MFS_1"/>
    <property type="match status" value="1"/>
</dbReference>
<keyword evidence="3 5" id="KW-0472">Membrane</keyword>
<feature type="transmembrane region" description="Helical" evidence="5">
    <location>
        <begin position="99"/>
        <end position="119"/>
    </location>
</feature>
<dbReference type="InterPro" id="IPR036259">
    <property type="entry name" value="MFS_trans_sf"/>
</dbReference>
<dbReference type="AlphaFoldDB" id="A0A1H0I4S1"/>
<feature type="transmembrane region" description="Helical" evidence="5">
    <location>
        <begin position="237"/>
        <end position="257"/>
    </location>
</feature>
<keyword evidence="1 5" id="KW-0812">Transmembrane</keyword>
<accession>A0A1H0I4S1</accession>
<dbReference type="Proteomes" id="UP000242957">
    <property type="component" value="Unassembled WGS sequence"/>
</dbReference>
<feature type="transmembrane region" description="Helical" evidence="5">
    <location>
        <begin position="12"/>
        <end position="34"/>
    </location>
</feature>
<feature type="domain" description="Major facilitator superfamily (MFS) profile" evidence="6">
    <location>
        <begin position="7"/>
        <end position="376"/>
    </location>
</feature>
<dbReference type="RefSeq" id="WP_084311375.1">
    <property type="nucleotide sequence ID" value="NZ_FNIJ01000009.1"/>
</dbReference>
<dbReference type="GO" id="GO:0005886">
    <property type="term" value="C:plasma membrane"/>
    <property type="evidence" value="ECO:0007669"/>
    <property type="project" value="TreeGrafter"/>
</dbReference>
<feature type="transmembrane region" description="Helical" evidence="5">
    <location>
        <begin position="131"/>
        <end position="154"/>
    </location>
</feature>
<keyword evidence="2 5" id="KW-1133">Transmembrane helix</keyword>
<name>A0A1H0I4S1_9PSED</name>
<feature type="transmembrane region" description="Helical" evidence="5">
    <location>
        <begin position="354"/>
        <end position="371"/>
    </location>
</feature>
<dbReference type="InterPro" id="IPR047200">
    <property type="entry name" value="MFS_YcaD-like"/>
</dbReference>
<sequence>MSRIFTSFRALYFATLMMLTGSGLLSTYLALLLAEQKVDGLWVGGLMAAYYLGLVLGGKIGHRLIARVGHIRAYVACAGMVTAAVLGIGLISWLPVWLVLRMLIGLGMMCQYMVIESWLNEQADASRRGTVFAGYMVASYLGLVLGQLVLVVHPGLGPELAMLIAMCFSLCLVPVAITHKVHPAPLHPAPLEPRFFLERVPQSLTTVLVSGLVIGSFYGLAPLYAAAQGLSTKEVGIFMGSCIFAGLLVQWPLGWLSDRHDRAVLIRSAGILLLLASLPLAVLPSLPMEAMLPLGFAVCLVQFSLYPLAVAFSNDHIEADRRVSLTAMLLVTFGVGACIGPLAASALMKAFGPNMLYAFAGACALLVIWRVRPEKVTGLHRVDEAPLHHVPTPDSMASSPFVAALDPRVGNQAVAEQMKGSEAPVPEAEEESRPA</sequence>
<feature type="transmembrane region" description="Helical" evidence="5">
    <location>
        <begin position="40"/>
        <end position="61"/>
    </location>
</feature>
<dbReference type="PANTHER" id="PTHR23521">
    <property type="entry name" value="TRANSPORTER MFS SUPERFAMILY"/>
    <property type="match status" value="1"/>
</dbReference>
<evidence type="ECO:0000256" key="4">
    <source>
        <dbReference type="SAM" id="MobiDB-lite"/>
    </source>
</evidence>
<evidence type="ECO:0000256" key="1">
    <source>
        <dbReference type="ARBA" id="ARBA00022692"/>
    </source>
</evidence>
<proteinExistence type="predicted"/>
<evidence type="ECO:0000256" key="5">
    <source>
        <dbReference type="SAM" id="Phobius"/>
    </source>
</evidence>
<feature type="region of interest" description="Disordered" evidence="4">
    <location>
        <begin position="415"/>
        <end position="435"/>
    </location>
</feature>
<feature type="transmembrane region" description="Helical" evidence="5">
    <location>
        <begin position="73"/>
        <end position="93"/>
    </location>
</feature>
<dbReference type="Gene3D" id="1.20.1250.20">
    <property type="entry name" value="MFS general substrate transporter like domains"/>
    <property type="match status" value="2"/>
</dbReference>
<organism evidence="7 8">
    <name type="scientific">Pseudomonas jinjuensis</name>
    <dbReference type="NCBI Taxonomy" id="198616"/>
    <lineage>
        <taxon>Bacteria</taxon>
        <taxon>Pseudomonadati</taxon>
        <taxon>Pseudomonadota</taxon>
        <taxon>Gammaproteobacteria</taxon>
        <taxon>Pseudomonadales</taxon>
        <taxon>Pseudomonadaceae</taxon>
        <taxon>Pseudomonas</taxon>
    </lineage>
</organism>
<dbReference type="EMBL" id="FNIJ01000009">
    <property type="protein sequence ID" value="SDO26426.1"/>
    <property type="molecule type" value="Genomic_DNA"/>
</dbReference>
<dbReference type="OrthoDB" id="9810614at2"/>
<evidence type="ECO:0000313" key="7">
    <source>
        <dbReference type="EMBL" id="SDO26426.1"/>
    </source>
</evidence>
<dbReference type="PANTHER" id="PTHR23521:SF3">
    <property type="entry name" value="MFS TRANSPORTER"/>
    <property type="match status" value="1"/>
</dbReference>
<dbReference type="GO" id="GO:0022857">
    <property type="term" value="F:transmembrane transporter activity"/>
    <property type="evidence" value="ECO:0007669"/>
    <property type="project" value="InterPro"/>
</dbReference>
<evidence type="ECO:0000313" key="8">
    <source>
        <dbReference type="Proteomes" id="UP000242957"/>
    </source>
</evidence>
<dbReference type="CDD" id="cd17477">
    <property type="entry name" value="MFS_YcaD_like"/>
    <property type="match status" value="1"/>
</dbReference>
<dbReference type="FunFam" id="1.20.1250.20:FF:000314">
    <property type="entry name" value="Transporter, MFS superfamily"/>
    <property type="match status" value="1"/>
</dbReference>
<feature type="transmembrane region" description="Helical" evidence="5">
    <location>
        <begin position="204"/>
        <end position="225"/>
    </location>
</feature>
<evidence type="ECO:0000259" key="6">
    <source>
        <dbReference type="PROSITE" id="PS50850"/>
    </source>
</evidence>
<feature type="transmembrane region" description="Helical" evidence="5">
    <location>
        <begin position="290"/>
        <end position="313"/>
    </location>
</feature>
<evidence type="ECO:0000256" key="3">
    <source>
        <dbReference type="ARBA" id="ARBA00023136"/>
    </source>
</evidence>
<feature type="transmembrane region" description="Helical" evidence="5">
    <location>
        <begin position="160"/>
        <end position="177"/>
    </location>
</feature>
<feature type="transmembrane region" description="Helical" evidence="5">
    <location>
        <begin position="325"/>
        <end position="348"/>
    </location>
</feature>
<reference evidence="8" key="1">
    <citation type="submission" date="2016-10" db="EMBL/GenBank/DDBJ databases">
        <authorList>
            <person name="Varghese N."/>
            <person name="Submissions S."/>
        </authorList>
    </citation>
    <scope>NUCLEOTIDE SEQUENCE [LARGE SCALE GENOMIC DNA]</scope>
    <source>
        <strain evidence="8">JCM 21621</strain>
    </source>
</reference>
<dbReference type="SUPFAM" id="SSF103473">
    <property type="entry name" value="MFS general substrate transporter"/>
    <property type="match status" value="1"/>
</dbReference>
<dbReference type="STRING" id="198616.SAMN05216193_109153"/>
<dbReference type="FunFam" id="1.20.1250.20:FF:000327">
    <property type="entry name" value="Transporter, MFS superfamily"/>
    <property type="match status" value="1"/>
</dbReference>
<feature type="transmembrane region" description="Helical" evidence="5">
    <location>
        <begin position="264"/>
        <end position="284"/>
    </location>
</feature>